<dbReference type="PANTHER" id="PTHR15004:SF0">
    <property type="entry name" value="GLUTAMYL-TRNA(GLN) AMIDOTRANSFERASE SUBUNIT C, MITOCHONDRIAL"/>
    <property type="match status" value="1"/>
</dbReference>
<dbReference type="PANTHER" id="PTHR15004">
    <property type="entry name" value="GLUTAMYL-TRNA(GLN) AMIDOTRANSFERASE SUBUNIT C, MITOCHONDRIAL"/>
    <property type="match status" value="1"/>
</dbReference>
<comment type="catalytic activity">
    <reaction evidence="5 6">
        <text>L-glutamyl-tRNA(Gln) + L-glutamine + ATP + H2O = L-glutaminyl-tRNA(Gln) + L-glutamate + ADP + phosphate + H(+)</text>
        <dbReference type="Rhea" id="RHEA:17521"/>
        <dbReference type="Rhea" id="RHEA-COMP:9681"/>
        <dbReference type="Rhea" id="RHEA-COMP:9684"/>
        <dbReference type="ChEBI" id="CHEBI:15377"/>
        <dbReference type="ChEBI" id="CHEBI:15378"/>
        <dbReference type="ChEBI" id="CHEBI:29985"/>
        <dbReference type="ChEBI" id="CHEBI:30616"/>
        <dbReference type="ChEBI" id="CHEBI:43474"/>
        <dbReference type="ChEBI" id="CHEBI:58359"/>
        <dbReference type="ChEBI" id="CHEBI:78520"/>
        <dbReference type="ChEBI" id="CHEBI:78521"/>
        <dbReference type="ChEBI" id="CHEBI:456216"/>
    </reaction>
</comment>
<dbReference type="InterPro" id="IPR036113">
    <property type="entry name" value="Asp/Glu-ADT_sf_sub_c"/>
</dbReference>
<accession>A0A1H6UXS7</accession>
<reference evidence="7 8" key="1">
    <citation type="submission" date="2016-10" db="EMBL/GenBank/DDBJ databases">
        <authorList>
            <person name="de Groot N.N."/>
        </authorList>
    </citation>
    <scope>NUCLEOTIDE SEQUENCE [LARGE SCALE GENOMIC DNA]</scope>
    <source>
        <strain evidence="7 8">DSM 2179</strain>
    </source>
</reference>
<dbReference type="GO" id="GO:0006450">
    <property type="term" value="P:regulation of translational fidelity"/>
    <property type="evidence" value="ECO:0007669"/>
    <property type="project" value="InterPro"/>
</dbReference>
<dbReference type="GO" id="GO:0016740">
    <property type="term" value="F:transferase activity"/>
    <property type="evidence" value="ECO:0007669"/>
    <property type="project" value="UniProtKB-KW"/>
</dbReference>
<evidence type="ECO:0000256" key="4">
    <source>
        <dbReference type="ARBA" id="ARBA00047380"/>
    </source>
</evidence>
<comment type="similarity">
    <text evidence="1 6">Belongs to the GatC family.</text>
</comment>
<gene>
    <name evidence="6" type="primary">gatC</name>
    <name evidence="7" type="ORF">SAMN05660742_10259</name>
</gene>
<organism evidence="7 8">
    <name type="scientific">Propionispira arboris</name>
    <dbReference type="NCBI Taxonomy" id="84035"/>
    <lineage>
        <taxon>Bacteria</taxon>
        <taxon>Bacillati</taxon>
        <taxon>Bacillota</taxon>
        <taxon>Negativicutes</taxon>
        <taxon>Selenomonadales</taxon>
        <taxon>Selenomonadaceae</taxon>
        <taxon>Propionispira</taxon>
    </lineage>
</organism>
<dbReference type="NCBIfam" id="TIGR00135">
    <property type="entry name" value="gatC"/>
    <property type="match status" value="1"/>
</dbReference>
<sequence>MKVTAKDVESVAILSRLELKETDMEKYTKHLNAFLEYADVMTSLNTDGVKPTDHVLPLQNVFREDVVKPSLDRELALSNAPQREDGYFKVPKILED</sequence>
<evidence type="ECO:0000256" key="5">
    <source>
        <dbReference type="ARBA" id="ARBA00047913"/>
    </source>
</evidence>
<evidence type="ECO:0000256" key="6">
    <source>
        <dbReference type="HAMAP-Rule" id="MF_00122"/>
    </source>
</evidence>
<evidence type="ECO:0000313" key="8">
    <source>
        <dbReference type="Proteomes" id="UP000199662"/>
    </source>
</evidence>
<protein>
    <recommendedName>
        <fullName evidence="6">Aspartyl/glutamyl-tRNA(Asn/Gln) amidotransferase subunit C</fullName>
        <shortName evidence="6">Asp/Glu-ADT subunit C</shortName>
        <ecNumber evidence="6">6.3.5.-</ecNumber>
    </recommendedName>
</protein>
<dbReference type="STRING" id="84035.SAMN05660742_10259"/>
<dbReference type="InterPro" id="IPR003837">
    <property type="entry name" value="GatC"/>
</dbReference>
<dbReference type="AlphaFoldDB" id="A0A1H6UXS7"/>
<keyword evidence="7" id="KW-0808">Transferase</keyword>
<dbReference type="GO" id="GO:0050567">
    <property type="term" value="F:glutaminyl-tRNA synthase (glutamine-hydrolyzing) activity"/>
    <property type="evidence" value="ECO:0007669"/>
    <property type="project" value="UniProtKB-UniRule"/>
</dbReference>
<dbReference type="GO" id="GO:0006412">
    <property type="term" value="P:translation"/>
    <property type="evidence" value="ECO:0007669"/>
    <property type="project" value="UniProtKB-UniRule"/>
</dbReference>
<comment type="catalytic activity">
    <reaction evidence="4 6">
        <text>L-aspartyl-tRNA(Asn) + L-glutamine + ATP + H2O = L-asparaginyl-tRNA(Asn) + L-glutamate + ADP + phosphate + 2 H(+)</text>
        <dbReference type="Rhea" id="RHEA:14513"/>
        <dbReference type="Rhea" id="RHEA-COMP:9674"/>
        <dbReference type="Rhea" id="RHEA-COMP:9677"/>
        <dbReference type="ChEBI" id="CHEBI:15377"/>
        <dbReference type="ChEBI" id="CHEBI:15378"/>
        <dbReference type="ChEBI" id="CHEBI:29985"/>
        <dbReference type="ChEBI" id="CHEBI:30616"/>
        <dbReference type="ChEBI" id="CHEBI:43474"/>
        <dbReference type="ChEBI" id="CHEBI:58359"/>
        <dbReference type="ChEBI" id="CHEBI:78515"/>
        <dbReference type="ChEBI" id="CHEBI:78516"/>
        <dbReference type="ChEBI" id="CHEBI:456216"/>
    </reaction>
</comment>
<evidence type="ECO:0000256" key="2">
    <source>
        <dbReference type="ARBA" id="ARBA00011123"/>
    </source>
</evidence>
<keyword evidence="6" id="KW-0067">ATP-binding</keyword>
<name>A0A1H6UXS7_9FIRM</name>
<dbReference type="EMBL" id="FNZK01000002">
    <property type="protein sequence ID" value="SEI95454.1"/>
    <property type="molecule type" value="Genomic_DNA"/>
</dbReference>
<dbReference type="EC" id="6.3.5.-" evidence="6"/>
<dbReference type="Gene3D" id="1.10.20.60">
    <property type="entry name" value="Glu-tRNAGln amidotransferase C subunit, N-terminal domain"/>
    <property type="match status" value="1"/>
</dbReference>
<dbReference type="HAMAP" id="MF_00122">
    <property type="entry name" value="GatC"/>
    <property type="match status" value="1"/>
</dbReference>
<dbReference type="Proteomes" id="UP000199662">
    <property type="component" value="Unassembled WGS sequence"/>
</dbReference>
<dbReference type="GO" id="GO:0070681">
    <property type="term" value="P:glutaminyl-tRNAGln biosynthesis via transamidation"/>
    <property type="evidence" value="ECO:0007669"/>
    <property type="project" value="TreeGrafter"/>
</dbReference>
<proteinExistence type="inferred from homology"/>
<dbReference type="Pfam" id="PF02686">
    <property type="entry name" value="GatC"/>
    <property type="match status" value="1"/>
</dbReference>
<evidence type="ECO:0000313" key="7">
    <source>
        <dbReference type="EMBL" id="SEI95454.1"/>
    </source>
</evidence>
<evidence type="ECO:0000256" key="1">
    <source>
        <dbReference type="ARBA" id="ARBA00010757"/>
    </source>
</evidence>
<dbReference type="SUPFAM" id="SSF141000">
    <property type="entry name" value="Glu-tRNAGln amidotransferase C subunit"/>
    <property type="match status" value="1"/>
</dbReference>
<evidence type="ECO:0000256" key="3">
    <source>
        <dbReference type="ARBA" id="ARBA00024799"/>
    </source>
</evidence>
<keyword evidence="6" id="KW-0648">Protein biosynthesis</keyword>
<keyword evidence="6" id="KW-0436">Ligase</keyword>
<keyword evidence="6" id="KW-0547">Nucleotide-binding</keyword>
<dbReference type="GO" id="GO:0005524">
    <property type="term" value="F:ATP binding"/>
    <property type="evidence" value="ECO:0007669"/>
    <property type="project" value="UniProtKB-KW"/>
</dbReference>
<dbReference type="RefSeq" id="WP_019553349.1">
    <property type="nucleotide sequence ID" value="NZ_FNZK01000002.1"/>
</dbReference>
<comment type="function">
    <text evidence="3 6">Allows the formation of correctly charged Asn-tRNA(Asn) or Gln-tRNA(Gln) through the transamidation of misacylated Asp-tRNA(Asn) or Glu-tRNA(Gln) in organisms which lack either or both of asparaginyl-tRNA or glutaminyl-tRNA synthetases. The reaction takes place in the presence of glutamine and ATP through an activated phospho-Asp-tRNA(Asn) or phospho-Glu-tRNA(Gln).</text>
</comment>
<dbReference type="GO" id="GO:0050566">
    <property type="term" value="F:asparaginyl-tRNA synthase (glutamine-hydrolyzing) activity"/>
    <property type="evidence" value="ECO:0007669"/>
    <property type="project" value="RHEA"/>
</dbReference>
<keyword evidence="8" id="KW-1185">Reference proteome</keyword>
<comment type="subunit">
    <text evidence="2 6">Heterotrimer of A, B and C subunits.</text>
</comment>